<keyword evidence="1" id="KW-0547">Nucleotide-binding</keyword>
<proteinExistence type="predicted"/>
<dbReference type="Proteomes" id="UP000034152">
    <property type="component" value="Unassembled WGS sequence"/>
</dbReference>
<dbReference type="GO" id="GO:0046872">
    <property type="term" value="F:metal ion binding"/>
    <property type="evidence" value="ECO:0007669"/>
    <property type="project" value="InterPro"/>
</dbReference>
<dbReference type="AlphaFoldDB" id="A0A0F8DTV9"/>
<sequence>MINILLPEAGGIGALNIIKCLKGIENIRLIATDSNKKSVGLYLSDKYYIVPKTSDSAYIPRILEICDSEKVDLIFPSYDNLIPFYSKNKKVFEDNGVKVAVNDYDSISIASDKLLTYKKLKSFVPIAETYTFSELENQLADSLFPLIFKPRIGSGSKDFKVVNNILEFEHCKDLYKNDLEDFIFQEYLQGVEYTVDLICDLEGNFLSAVPRARLEIKAGVSYKGITIKDPEIESIATSLAKSIKLVGPTCFQIIKDPNKRLKLFEINPRICGTMVFSKNAGVNLPLLTVKLYTGQKIEQNELEFKHGLIMLRYWEELYLEDIEFADQFL</sequence>
<evidence type="ECO:0000256" key="1">
    <source>
        <dbReference type="PROSITE-ProRule" id="PRU00409"/>
    </source>
</evidence>
<dbReference type="Pfam" id="PF15632">
    <property type="entry name" value="ATPgrasp_Ter"/>
    <property type="match status" value="1"/>
</dbReference>
<dbReference type="EMBL" id="JJOS01000118">
    <property type="protein sequence ID" value="KKF99274.1"/>
    <property type="molecule type" value="Genomic_DNA"/>
</dbReference>
<gene>
    <name evidence="3" type="ORF">DU47_20725</name>
    <name evidence="4" type="ORF">DU80_19835</name>
</gene>
<protein>
    <recommendedName>
        <fullName evidence="2">ATP-grasp domain-containing protein</fullName>
    </recommendedName>
</protein>
<name>A0A0F8DTV9_METMZ</name>
<evidence type="ECO:0000313" key="6">
    <source>
        <dbReference type="Proteomes" id="UP000034578"/>
    </source>
</evidence>
<dbReference type="PROSITE" id="PS50975">
    <property type="entry name" value="ATP_GRASP"/>
    <property type="match status" value="1"/>
</dbReference>
<feature type="domain" description="ATP-grasp" evidence="2">
    <location>
        <begin position="116"/>
        <end position="293"/>
    </location>
</feature>
<evidence type="ECO:0000313" key="4">
    <source>
        <dbReference type="EMBL" id="KKH84517.1"/>
    </source>
</evidence>
<comment type="caution">
    <text evidence="3">The sequence shown here is derived from an EMBL/GenBank/DDBJ whole genome shotgun (WGS) entry which is preliminary data.</text>
</comment>
<dbReference type="EMBL" id="JJQU01000141">
    <property type="protein sequence ID" value="KKH84517.1"/>
    <property type="molecule type" value="Genomic_DNA"/>
</dbReference>
<dbReference type="SUPFAM" id="SSF56059">
    <property type="entry name" value="Glutathione synthetase ATP-binding domain-like"/>
    <property type="match status" value="1"/>
</dbReference>
<dbReference type="RefSeq" id="WP_048048247.1">
    <property type="nucleotide sequence ID" value="NZ_JJOS01000118.1"/>
</dbReference>
<dbReference type="Gene3D" id="3.30.470.20">
    <property type="entry name" value="ATP-grasp fold, B domain"/>
    <property type="match status" value="1"/>
</dbReference>
<dbReference type="GO" id="GO:0005524">
    <property type="term" value="F:ATP binding"/>
    <property type="evidence" value="ECO:0007669"/>
    <property type="project" value="UniProtKB-UniRule"/>
</dbReference>
<evidence type="ECO:0000313" key="5">
    <source>
        <dbReference type="Proteomes" id="UP000034152"/>
    </source>
</evidence>
<dbReference type="PATRIC" id="fig|2209.56.peg.4304"/>
<keyword evidence="1" id="KW-0067">ATP-binding</keyword>
<dbReference type="Pfam" id="PF21360">
    <property type="entry name" value="PylC-like_N"/>
    <property type="match status" value="1"/>
</dbReference>
<evidence type="ECO:0000313" key="3">
    <source>
        <dbReference type="EMBL" id="KKF99274.1"/>
    </source>
</evidence>
<keyword evidence="6" id="KW-1185">Reference proteome</keyword>
<accession>A0A0F8DTV9</accession>
<dbReference type="InterPro" id="IPR048764">
    <property type="entry name" value="PylC_N"/>
</dbReference>
<reference evidence="5 6" key="1">
    <citation type="journal article" date="2015" name="ISME J.">
        <title>Genomic and phenotypic differentiation among Methanosarcina mazei populations from Columbia River sediment.</title>
        <authorList>
            <person name="Youngblut N.D."/>
            <person name="Wirth J.S."/>
            <person name="Henriksen J.R."/>
            <person name="Smith M."/>
            <person name="Simon H."/>
            <person name="Metcalf W.W."/>
            <person name="Whitaker R.J."/>
        </authorList>
    </citation>
    <scope>NUCLEOTIDE SEQUENCE [LARGE SCALE GENOMIC DNA]</scope>
    <source>
        <strain evidence="4 5">1.H.M.2.1</strain>
        <strain evidence="3 6">2.F.A.2.4</strain>
    </source>
</reference>
<dbReference type="Proteomes" id="UP000034578">
    <property type="component" value="Unassembled WGS sequence"/>
</dbReference>
<dbReference type="InterPro" id="IPR011761">
    <property type="entry name" value="ATP-grasp"/>
</dbReference>
<evidence type="ECO:0000259" key="2">
    <source>
        <dbReference type="PROSITE" id="PS50975"/>
    </source>
</evidence>
<dbReference type="Gene3D" id="3.40.50.20">
    <property type="match status" value="1"/>
</dbReference>
<organism evidence="3 6">
    <name type="scientific">Methanosarcina mazei</name>
    <name type="common">Methanosarcina frisia</name>
    <dbReference type="NCBI Taxonomy" id="2209"/>
    <lineage>
        <taxon>Archaea</taxon>
        <taxon>Methanobacteriati</taxon>
        <taxon>Methanobacteriota</taxon>
        <taxon>Stenosarchaea group</taxon>
        <taxon>Methanomicrobia</taxon>
        <taxon>Methanosarcinales</taxon>
        <taxon>Methanosarcinaceae</taxon>
        <taxon>Methanosarcina</taxon>
    </lineage>
</organism>